<dbReference type="GO" id="GO:0008270">
    <property type="term" value="F:zinc ion binding"/>
    <property type="evidence" value="ECO:0007669"/>
    <property type="project" value="InterPro"/>
</dbReference>
<feature type="domain" description="Aldehyde dehydrogenase" evidence="6">
    <location>
        <begin position="31"/>
        <end position="474"/>
    </location>
</feature>
<dbReference type="GO" id="GO:0006351">
    <property type="term" value="P:DNA-templated transcription"/>
    <property type="evidence" value="ECO:0007669"/>
    <property type="project" value="InterPro"/>
</dbReference>
<dbReference type="Pfam" id="PF00171">
    <property type="entry name" value="Aldedh"/>
    <property type="match status" value="1"/>
</dbReference>
<dbReference type="InterPro" id="IPR016161">
    <property type="entry name" value="Ald_DH/histidinol_DH"/>
</dbReference>
<dbReference type="PANTHER" id="PTHR43353:SF6">
    <property type="entry name" value="CYTOPLASMIC ALDEHYDE DEHYDROGENASE (EUROFUNG)"/>
    <property type="match status" value="1"/>
</dbReference>
<keyword evidence="3" id="KW-0560">Oxidoreductase</keyword>
<dbReference type="EMBL" id="ONZQ02000001">
    <property type="protein sequence ID" value="SPN96510.1"/>
    <property type="molecule type" value="Genomic_DNA"/>
</dbReference>
<dbReference type="InterPro" id="IPR016162">
    <property type="entry name" value="Ald_DH_N"/>
</dbReference>
<evidence type="ECO:0000256" key="4">
    <source>
        <dbReference type="ARBA" id="ARBA00023242"/>
    </source>
</evidence>
<protein>
    <recommendedName>
        <fullName evidence="10">Aldedh domain-containing protein</fullName>
    </recommendedName>
</protein>
<feature type="compositionally biased region" description="Basic and acidic residues" evidence="5">
    <location>
        <begin position="667"/>
        <end position="682"/>
    </location>
</feature>
<name>A0AAE8MPL8_9PEZI</name>
<evidence type="ECO:0000256" key="2">
    <source>
        <dbReference type="ARBA" id="ARBA00022857"/>
    </source>
</evidence>
<dbReference type="GO" id="GO:0009450">
    <property type="term" value="P:gamma-aminobutyric acid catabolic process"/>
    <property type="evidence" value="ECO:0007669"/>
    <property type="project" value="TreeGrafter"/>
</dbReference>
<dbReference type="FunFam" id="3.40.605.10:FF:000012">
    <property type="entry name" value="NAD-dependent succinate-semialdehyde dehydrogenase"/>
    <property type="match status" value="1"/>
</dbReference>
<dbReference type="CDD" id="cd12148">
    <property type="entry name" value="fungal_TF_MHR"/>
    <property type="match status" value="1"/>
</dbReference>
<feature type="domain" description="Xylanolytic transcriptional activator regulatory" evidence="7">
    <location>
        <begin position="713"/>
        <end position="808"/>
    </location>
</feature>
<evidence type="ECO:0000259" key="7">
    <source>
        <dbReference type="Pfam" id="PF04082"/>
    </source>
</evidence>
<feature type="region of interest" description="Disordered" evidence="5">
    <location>
        <begin position="539"/>
        <end position="562"/>
    </location>
</feature>
<comment type="similarity">
    <text evidence="1">Belongs to the aldehyde dehydrogenase family.</text>
</comment>
<keyword evidence="2" id="KW-0521">NADP</keyword>
<dbReference type="PANTHER" id="PTHR43353">
    <property type="entry name" value="SUCCINATE-SEMIALDEHYDE DEHYDROGENASE, MITOCHONDRIAL"/>
    <property type="match status" value="1"/>
</dbReference>
<dbReference type="Gene3D" id="3.40.605.10">
    <property type="entry name" value="Aldehyde Dehydrogenase, Chain A, domain 1"/>
    <property type="match status" value="1"/>
</dbReference>
<keyword evidence="4" id="KW-0539">Nucleus</keyword>
<dbReference type="SUPFAM" id="SSF53720">
    <property type="entry name" value="ALDH-like"/>
    <property type="match status" value="1"/>
</dbReference>
<evidence type="ECO:0000256" key="5">
    <source>
        <dbReference type="SAM" id="MobiDB-lite"/>
    </source>
</evidence>
<evidence type="ECO:0000313" key="9">
    <source>
        <dbReference type="Proteomes" id="UP001187682"/>
    </source>
</evidence>
<dbReference type="PROSITE" id="PS00070">
    <property type="entry name" value="ALDEHYDE_DEHYDR_CYS"/>
    <property type="match status" value="1"/>
</dbReference>
<keyword evidence="9" id="KW-1185">Reference proteome</keyword>
<reference evidence="8" key="1">
    <citation type="submission" date="2018-03" db="EMBL/GenBank/DDBJ databases">
        <authorList>
            <person name="Guldener U."/>
        </authorList>
    </citation>
    <scope>NUCLEOTIDE SEQUENCE</scope>
</reference>
<organism evidence="8 9">
    <name type="scientific">Cephalotrichum gorgonifer</name>
    <dbReference type="NCBI Taxonomy" id="2041049"/>
    <lineage>
        <taxon>Eukaryota</taxon>
        <taxon>Fungi</taxon>
        <taxon>Dikarya</taxon>
        <taxon>Ascomycota</taxon>
        <taxon>Pezizomycotina</taxon>
        <taxon>Sordariomycetes</taxon>
        <taxon>Hypocreomycetidae</taxon>
        <taxon>Microascales</taxon>
        <taxon>Microascaceae</taxon>
        <taxon>Cephalotrichum</taxon>
    </lineage>
</organism>
<feature type="compositionally biased region" description="Acidic residues" evidence="5">
    <location>
        <begin position="542"/>
        <end position="552"/>
    </location>
</feature>
<dbReference type="Proteomes" id="UP001187682">
    <property type="component" value="Unassembled WGS sequence"/>
</dbReference>
<dbReference type="GO" id="GO:0004777">
    <property type="term" value="F:succinate-semialdehyde dehydrogenase (NAD+) activity"/>
    <property type="evidence" value="ECO:0007669"/>
    <property type="project" value="TreeGrafter"/>
</dbReference>
<dbReference type="InterPro" id="IPR015590">
    <property type="entry name" value="Aldehyde_DH_dom"/>
</dbReference>
<comment type="caution">
    <text evidence="8">The sequence shown here is derived from an EMBL/GenBank/DDBJ whole genome shotgun (WGS) entry which is preliminary data.</text>
</comment>
<gene>
    <name evidence="8" type="ORF">DNG_00038</name>
</gene>
<evidence type="ECO:0000313" key="8">
    <source>
        <dbReference type="EMBL" id="SPN96510.1"/>
    </source>
</evidence>
<dbReference type="InterPro" id="IPR050740">
    <property type="entry name" value="Aldehyde_DH_Superfamily"/>
</dbReference>
<sequence>MEMPKTAKGSAEHSGNPVTFIINGKDVASASSFPVIDPATGETLWRSASISNAEAAEAVEAAEAAFPSWSKTKPSYRRDIMFRAADLFLARKQELLSYQSRETGAGAQFMEININATIQILKDLGGRIEAAVQGLAPVTAEAGSYAMLIKEPYGVILAIAPWNAPYVLGVRSIAFALATGNTTVLKGSELSPRVFWAIGDIFRQAGLPDGCLNVIYHRTSDAADITQALIAHPAVKKINFTGSTHVGSIVASLAGKYVKPLLLELGGKASAIVLKDADLQKAATSCAVGAFIHGGQVCMATERILVHQSIVDDFAAAFTTATQRLFGAQVPPFVLINSAAVAKNKKLLRDALSKGATLLLGDPEATEDQPTKMRPVVVSNVSSDMDMYHAESFGPTVSLITFETEEEALAVANDTDYGLSGAVFSEDLRAAMRVARQYETGAVHINSMTVHDEASLVHGGVKKSGYDGSQKPYGCPYCPVVSSRKDVIVRHTKNFHSGVANRSPNVHRGTRRRGSISRGLALAAPGNDSSWSSAAAGLAVDDNSEEQNDPIDELSGSPENDDIGGIFYGSPENDDMGRLQGTGEEDTLGALLPSHGDLFPSYLQGDPLNFSSSFVDSDLMNPNILGLIGLLSNAGGFIGGTQNSNATGLPPLLMEPPQPQEPTSTDPAHDEGNGEPAHDDDCGRALANLAKCPANIVSSLRFPSKFAIQRFVKAFFDHVAAHIPIVHEPTFDIATAPSPLLLATMACGAGYQGERSTAVSMHSVAIQLILEHERRAVPWMTHSEPQIWTLQTYILLSYYGVHCGLESLVTHTLPHSLAQEALGKPNRSPATTYRDWVCQETINRCIAGVIIIGATIGSKERELILASSVIEARFVIPSSTTEWEKDEASWEAPPQALYSDDALNRIFAGQEPDLPVSEFGLVTIVAAILYHVCSFEILTGSHHAELFSNFGEKMEGSVWILDRMLKSWISGAKPELVPSATVQCAKSLLNSVFYHLYGSIPLAIMKKWVLSPAASDNTEDISKLLDKASSPNLYKALIRAADQLRFDCRFGLKRLQRLATLQFGPEPAVAIYEGGLLLFWYLQFAHLRLPQVESRNVLSALIDEGFAEVADWQLELQVCSAALPLAVSSELLSDETGIWKCKVPLYSS</sequence>
<dbReference type="CDD" id="cd07105">
    <property type="entry name" value="ALDH_SaliADH"/>
    <property type="match status" value="1"/>
</dbReference>
<accession>A0AAE8MPL8</accession>
<dbReference type="GO" id="GO:0003677">
    <property type="term" value="F:DNA binding"/>
    <property type="evidence" value="ECO:0007669"/>
    <property type="project" value="InterPro"/>
</dbReference>
<dbReference type="AlphaFoldDB" id="A0AAE8MPL8"/>
<evidence type="ECO:0000259" key="6">
    <source>
        <dbReference type="Pfam" id="PF00171"/>
    </source>
</evidence>
<evidence type="ECO:0008006" key="10">
    <source>
        <dbReference type="Google" id="ProtNLM"/>
    </source>
</evidence>
<evidence type="ECO:0000256" key="3">
    <source>
        <dbReference type="ARBA" id="ARBA00023002"/>
    </source>
</evidence>
<evidence type="ECO:0000256" key="1">
    <source>
        <dbReference type="ARBA" id="ARBA00009986"/>
    </source>
</evidence>
<dbReference type="InterPro" id="IPR016163">
    <property type="entry name" value="Ald_DH_C"/>
</dbReference>
<dbReference type="InterPro" id="IPR016160">
    <property type="entry name" value="Ald_DH_CS_CYS"/>
</dbReference>
<proteinExistence type="inferred from homology"/>
<dbReference type="InterPro" id="IPR007219">
    <property type="entry name" value="XnlR_reg_dom"/>
</dbReference>
<dbReference type="Pfam" id="PF04082">
    <property type="entry name" value="Fungal_trans"/>
    <property type="match status" value="1"/>
</dbReference>
<feature type="region of interest" description="Disordered" evidence="5">
    <location>
        <begin position="642"/>
        <end position="682"/>
    </location>
</feature>
<dbReference type="Gene3D" id="3.40.309.10">
    <property type="entry name" value="Aldehyde Dehydrogenase, Chain A, domain 2"/>
    <property type="match status" value="1"/>
</dbReference>